<protein>
    <submittedName>
        <fullName evidence="1">Uncharacterized protein</fullName>
    </submittedName>
</protein>
<dbReference type="Proteomes" id="UP000499080">
    <property type="component" value="Unassembled WGS sequence"/>
</dbReference>
<dbReference type="EMBL" id="BGPR01003592">
    <property type="protein sequence ID" value="GBM90046.1"/>
    <property type="molecule type" value="Genomic_DNA"/>
</dbReference>
<name>A0A4Y2JLM7_ARAVE</name>
<sequence>MDLVILNHGQMTRTLSEPSYPLPTSVPHQRKDVLPNELHMHRVSNWSPPLRIPDLITRLPWARLAGKKTTANSVANLKNHNCPVRLVSLINLLNNL</sequence>
<dbReference type="AlphaFoldDB" id="A0A4Y2JLM7"/>
<reference evidence="1 2" key="1">
    <citation type="journal article" date="2019" name="Sci. Rep.">
        <title>Orb-weaving spider Araneus ventricosus genome elucidates the spidroin gene catalogue.</title>
        <authorList>
            <person name="Kono N."/>
            <person name="Nakamura H."/>
            <person name="Ohtoshi R."/>
            <person name="Moran D.A.P."/>
            <person name="Shinohara A."/>
            <person name="Yoshida Y."/>
            <person name="Fujiwara M."/>
            <person name="Mori M."/>
            <person name="Tomita M."/>
            <person name="Arakawa K."/>
        </authorList>
    </citation>
    <scope>NUCLEOTIDE SEQUENCE [LARGE SCALE GENOMIC DNA]</scope>
</reference>
<accession>A0A4Y2JLM7</accession>
<organism evidence="1 2">
    <name type="scientific">Araneus ventricosus</name>
    <name type="common">Orbweaver spider</name>
    <name type="synonym">Epeira ventricosa</name>
    <dbReference type="NCBI Taxonomy" id="182803"/>
    <lineage>
        <taxon>Eukaryota</taxon>
        <taxon>Metazoa</taxon>
        <taxon>Ecdysozoa</taxon>
        <taxon>Arthropoda</taxon>
        <taxon>Chelicerata</taxon>
        <taxon>Arachnida</taxon>
        <taxon>Araneae</taxon>
        <taxon>Araneomorphae</taxon>
        <taxon>Entelegynae</taxon>
        <taxon>Araneoidea</taxon>
        <taxon>Araneidae</taxon>
        <taxon>Araneus</taxon>
    </lineage>
</organism>
<keyword evidence="2" id="KW-1185">Reference proteome</keyword>
<comment type="caution">
    <text evidence="1">The sequence shown here is derived from an EMBL/GenBank/DDBJ whole genome shotgun (WGS) entry which is preliminary data.</text>
</comment>
<evidence type="ECO:0000313" key="2">
    <source>
        <dbReference type="Proteomes" id="UP000499080"/>
    </source>
</evidence>
<proteinExistence type="predicted"/>
<evidence type="ECO:0000313" key="1">
    <source>
        <dbReference type="EMBL" id="GBM90046.1"/>
    </source>
</evidence>
<gene>
    <name evidence="1" type="ORF">AVEN_50668_1</name>
</gene>